<dbReference type="Proteomes" id="UP000199028">
    <property type="component" value="Unassembled WGS sequence"/>
</dbReference>
<feature type="region of interest" description="Disordered" evidence="1">
    <location>
        <begin position="69"/>
        <end position="92"/>
    </location>
</feature>
<feature type="compositionally biased region" description="Polar residues" evidence="1">
    <location>
        <begin position="74"/>
        <end position="86"/>
    </location>
</feature>
<gene>
    <name evidence="2" type="ORF">SAMN05216195_121125</name>
</gene>
<evidence type="ECO:0000313" key="3">
    <source>
        <dbReference type="Proteomes" id="UP000199028"/>
    </source>
</evidence>
<dbReference type="RefSeq" id="WP_090073345.1">
    <property type="nucleotide sequence ID" value="NZ_FOFT01000021.1"/>
</dbReference>
<proteinExistence type="predicted"/>
<dbReference type="AlphaFoldDB" id="A0A1H9XX02"/>
<evidence type="ECO:0000313" key="2">
    <source>
        <dbReference type="EMBL" id="SES50700.1"/>
    </source>
</evidence>
<sequence>MALEPEIGLVGRDDIAALVESLEERRAKHPLPVIVAFGPGGSGKASLLDHVRRRYRDAPTAKVGRGSRVRCAGSRTTPDARSSTPCSCTCGP</sequence>
<keyword evidence="3" id="KW-1185">Reference proteome</keyword>
<name>A0A1H9XX02_9PSEU</name>
<dbReference type="OrthoDB" id="3512096at2"/>
<evidence type="ECO:0008006" key="4">
    <source>
        <dbReference type="Google" id="ProtNLM"/>
    </source>
</evidence>
<organism evidence="2 3">
    <name type="scientific">Lentzea flaviverrucosa</name>
    <dbReference type="NCBI Taxonomy" id="200379"/>
    <lineage>
        <taxon>Bacteria</taxon>
        <taxon>Bacillati</taxon>
        <taxon>Actinomycetota</taxon>
        <taxon>Actinomycetes</taxon>
        <taxon>Pseudonocardiales</taxon>
        <taxon>Pseudonocardiaceae</taxon>
        <taxon>Lentzea</taxon>
    </lineage>
</organism>
<evidence type="ECO:0000256" key="1">
    <source>
        <dbReference type="SAM" id="MobiDB-lite"/>
    </source>
</evidence>
<dbReference type="EMBL" id="FOFT01000021">
    <property type="protein sequence ID" value="SES50700.1"/>
    <property type="molecule type" value="Genomic_DNA"/>
</dbReference>
<protein>
    <recommendedName>
        <fullName evidence="4">AAA ATPase domain-containing protein</fullName>
    </recommendedName>
</protein>
<accession>A0A1H9XX02</accession>
<reference evidence="3" key="1">
    <citation type="submission" date="2016-10" db="EMBL/GenBank/DDBJ databases">
        <authorList>
            <person name="Varghese N."/>
            <person name="Submissions S."/>
        </authorList>
    </citation>
    <scope>NUCLEOTIDE SEQUENCE [LARGE SCALE GENOMIC DNA]</scope>
    <source>
        <strain evidence="3">CGMCC 4.578</strain>
    </source>
</reference>